<keyword evidence="2" id="KW-0489">Methyltransferase</keyword>
<evidence type="ECO:0000259" key="1">
    <source>
        <dbReference type="Pfam" id="PF09347"/>
    </source>
</evidence>
<dbReference type="PANTHER" id="PTHR31527:SF0">
    <property type="entry name" value="RE64534P"/>
    <property type="match status" value="1"/>
</dbReference>
<organism evidence="2">
    <name type="scientific">hydrothermal vent metagenome</name>
    <dbReference type="NCBI Taxonomy" id="652676"/>
    <lineage>
        <taxon>unclassified sequences</taxon>
        <taxon>metagenomes</taxon>
        <taxon>ecological metagenomes</taxon>
    </lineage>
</organism>
<dbReference type="EMBL" id="CZRL01000073">
    <property type="protein sequence ID" value="CUS51904.1"/>
    <property type="molecule type" value="Genomic_DNA"/>
</dbReference>
<dbReference type="InterPro" id="IPR018959">
    <property type="entry name" value="DUF1989"/>
</dbReference>
<evidence type="ECO:0000313" key="2">
    <source>
        <dbReference type="EMBL" id="CUS51904.1"/>
    </source>
</evidence>
<dbReference type="EC" id="2.1.2.10" evidence="2"/>
<dbReference type="GO" id="GO:0032259">
    <property type="term" value="P:methylation"/>
    <property type="evidence" value="ECO:0007669"/>
    <property type="project" value="UniProtKB-KW"/>
</dbReference>
<sequence>MVGKKKKAKGSGSVLAKIPARCGAATHLQKGQTVKIINTHGSQVVDFWAFNADHPGEFMSMEHCRVWLGHYRPKPGDVLITNQRRNILRFLEDTSPGVHDTMMAACDRFRYEQLGCTDYHDNCTDNLWEALAAVRFKPTETPCPFNLWQNTPVDSNGSIEQLRTVSKRGDFVLFKALMDVVLCFSACPQDIVQINSGRPKNAHYQIID</sequence>
<feature type="domain" description="DUF1989" evidence="1">
    <location>
        <begin position="17"/>
        <end position="181"/>
    </location>
</feature>
<protein>
    <submittedName>
        <fullName evidence="2">Urea carboxylase-related aminomethyltransferase</fullName>
        <ecNumber evidence="2">2.1.2.10</ecNumber>
    </submittedName>
</protein>
<dbReference type="GO" id="GO:0008168">
    <property type="term" value="F:methyltransferase activity"/>
    <property type="evidence" value="ECO:0007669"/>
    <property type="project" value="UniProtKB-KW"/>
</dbReference>
<reference evidence="2" key="1">
    <citation type="submission" date="2015-10" db="EMBL/GenBank/DDBJ databases">
        <authorList>
            <person name="Gilbert D.G."/>
        </authorList>
    </citation>
    <scope>NUCLEOTIDE SEQUENCE</scope>
</reference>
<proteinExistence type="predicted"/>
<keyword evidence="2" id="KW-0808">Transferase</keyword>
<accession>A0A160TUY7</accession>
<dbReference type="PANTHER" id="PTHR31527">
    <property type="entry name" value="RE64534P"/>
    <property type="match status" value="1"/>
</dbReference>
<dbReference type="AlphaFoldDB" id="A0A160TUY7"/>
<dbReference type="GO" id="GO:0004047">
    <property type="term" value="F:aminomethyltransferase activity"/>
    <property type="evidence" value="ECO:0007669"/>
    <property type="project" value="UniProtKB-EC"/>
</dbReference>
<dbReference type="Pfam" id="PF09347">
    <property type="entry name" value="DUF1989"/>
    <property type="match status" value="1"/>
</dbReference>
<gene>
    <name evidence="2" type="ORF">MGWOODY_XGa258</name>
</gene>
<name>A0A160TUY7_9ZZZZ</name>